<name>A0A226E9A4_FOLCA</name>
<evidence type="ECO:0000313" key="1">
    <source>
        <dbReference type="EMBL" id="OXA54123.1"/>
    </source>
</evidence>
<protein>
    <submittedName>
        <fullName evidence="1">Uncharacterized protein</fullName>
    </submittedName>
</protein>
<keyword evidence="2" id="KW-1185">Reference proteome</keyword>
<comment type="caution">
    <text evidence="1">The sequence shown here is derived from an EMBL/GenBank/DDBJ whole genome shotgun (WGS) entry which is preliminary data.</text>
</comment>
<dbReference type="EMBL" id="LNIX01000005">
    <property type="protein sequence ID" value="OXA54123.1"/>
    <property type="molecule type" value="Genomic_DNA"/>
</dbReference>
<sequence length="309" mass="34879">MLTESIRNNANQFSTVVQNLIDSPYISDPLIKDLSIAHSDLVADLKNGDIRIILQKCVQLITLIESHKRELYRINAEVQLAPSQAFPNFMKSLPCFGTIGFFLAGNIFLYSGGIWILSLISSAIGISYAWKGAQSAYVKMKEQSAKDALSRSIVQIRELSCQIHSLKFQFDEEHRTQNLRPLWTSRVRIYTIIRSNSVKGQPLTFGGQLFGHGDRLWTLRTSAALRSAECMATSLVDSMAVVCATVLQQQHTFATFCLTSKGQDLTFDPIMVYIRTREVRSFPKIYGLWGFERKSALTFDLCFRSNQVT</sequence>
<proteinExistence type="predicted"/>
<accession>A0A226E9A4</accession>
<reference evidence="1 2" key="1">
    <citation type="submission" date="2015-12" db="EMBL/GenBank/DDBJ databases">
        <title>The genome of Folsomia candida.</title>
        <authorList>
            <person name="Faddeeva A."/>
            <person name="Derks M.F."/>
            <person name="Anvar Y."/>
            <person name="Smit S."/>
            <person name="Van Straalen N."/>
            <person name="Roelofs D."/>
        </authorList>
    </citation>
    <scope>NUCLEOTIDE SEQUENCE [LARGE SCALE GENOMIC DNA]</scope>
    <source>
        <strain evidence="1 2">VU population</strain>
        <tissue evidence="1">Whole body</tissue>
    </source>
</reference>
<organism evidence="1 2">
    <name type="scientific">Folsomia candida</name>
    <name type="common">Springtail</name>
    <dbReference type="NCBI Taxonomy" id="158441"/>
    <lineage>
        <taxon>Eukaryota</taxon>
        <taxon>Metazoa</taxon>
        <taxon>Ecdysozoa</taxon>
        <taxon>Arthropoda</taxon>
        <taxon>Hexapoda</taxon>
        <taxon>Collembola</taxon>
        <taxon>Entomobryomorpha</taxon>
        <taxon>Isotomoidea</taxon>
        <taxon>Isotomidae</taxon>
        <taxon>Proisotominae</taxon>
        <taxon>Folsomia</taxon>
    </lineage>
</organism>
<evidence type="ECO:0000313" key="2">
    <source>
        <dbReference type="Proteomes" id="UP000198287"/>
    </source>
</evidence>
<gene>
    <name evidence="1" type="ORF">Fcan01_10258</name>
</gene>
<dbReference type="Proteomes" id="UP000198287">
    <property type="component" value="Unassembled WGS sequence"/>
</dbReference>
<dbReference type="AlphaFoldDB" id="A0A226E9A4"/>